<evidence type="ECO:0000256" key="7">
    <source>
        <dbReference type="ARBA" id="ARBA00023274"/>
    </source>
</evidence>
<dbReference type="SMART" id="SM00963">
    <property type="entry name" value="SRP54_N"/>
    <property type="match status" value="1"/>
</dbReference>
<dbReference type="Gene3D" id="3.40.50.300">
    <property type="entry name" value="P-loop containing nucleotide triphosphate hydrolases"/>
    <property type="match status" value="1"/>
</dbReference>
<dbReference type="SUPFAM" id="SSF52540">
    <property type="entry name" value="P-loop containing nucleoside triphosphate hydrolases"/>
    <property type="match status" value="1"/>
</dbReference>
<dbReference type="Gene3D" id="1.10.260.30">
    <property type="entry name" value="Signal recognition particle, SRP54 subunit, M-domain"/>
    <property type="match status" value="1"/>
</dbReference>
<dbReference type="InterPro" id="IPR003593">
    <property type="entry name" value="AAA+_ATPase"/>
</dbReference>
<keyword evidence="2 9" id="KW-0547">Nucleotide-binding</keyword>
<evidence type="ECO:0000256" key="4">
    <source>
        <dbReference type="ARBA" id="ARBA00022884"/>
    </source>
</evidence>
<evidence type="ECO:0000256" key="3">
    <source>
        <dbReference type="ARBA" id="ARBA00022801"/>
    </source>
</evidence>
<dbReference type="InterPro" id="IPR027417">
    <property type="entry name" value="P-loop_NTPase"/>
</dbReference>
<dbReference type="Pfam" id="PF02978">
    <property type="entry name" value="SRP_SPB"/>
    <property type="match status" value="1"/>
</dbReference>
<protein>
    <recommendedName>
        <fullName evidence="9">Signal recognition particle protein</fullName>
        <ecNumber evidence="9">3.6.5.4</ecNumber>
    </recommendedName>
    <alternativeName>
        <fullName evidence="9">Fifty-four homolog</fullName>
    </alternativeName>
</protein>
<keyword evidence="9" id="KW-0963">Cytoplasm</keyword>
<dbReference type="Pfam" id="PF02881">
    <property type="entry name" value="SRP54_N"/>
    <property type="match status" value="1"/>
</dbReference>
<evidence type="ECO:0000256" key="8">
    <source>
        <dbReference type="ARBA" id="ARBA00048027"/>
    </source>
</evidence>
<dbReference type="InterPro" id="IPR036891">
    <property type="entry name" value="Signal_recog_part_SRP54_M_sf"/>
</dbReference>
<keyword evidence="4 9" id="KW-0694">RNA-binding</keyword>
<feature type="binding site" evidence="9">
    <location>
        <begin position="247"/>
        <end position="250"/>
    </location>
    <ligand>
        <name>GTP</name>
        <dbReference type="ChEBI" id="CHEBI:37565"/>
    </ligand>
</feature>
<dbReference type="AlphaFoldDB" id="A0A1H7YRK7"/>
<feature type="binding site" evidence="9">
    <location>
        <begin position="107"/>
        <end position="114"/>
    </location>
    <ligand>
        <name>GTP</name>
        <dbReference type="ChEBI" id="CHEBI:37565"/>
    </ligand>
</feature>
<dbReference type="PROSITE" id="PS00300">
    <property type="entry name" value="SRP54"/>
    <property type="match status" value="1"/>
</dbReference>
<gene>
    <name evidence="9" type="primary">ffh</name>
    <name evidence="11" type="ORF">SAMN04489760_11753</name>
</gene>
<comment type="function">
    <text evidence="9">Involved in targeting and insertion of nascent membrane proteins into the cytoplasmic membrane. Binds to the hydrophobic signal sequence of the ribosome-nascent chain (RNC) as it emerges from the ribosomes. The SRP-RNC complex is then targeted to the cytoplasmic membrane where it interacts with the SRP receptor FtsY.</text>
</comment>
<keyword evidence="12" id="KW-1185">Reference proteome</keyword>
<dbReference type="InterPro" id="IPR042101">
    <property type="entry name" value="SRP54_N_sf"/>
</dbReference>
<comment type="subunit">
    <text evidence="9">Part of the signal recognition particle protein translocation system, which is composed of SRP and FtsY.</text>
</comment>
<dbReference type="Gene3D" id="1.20.120.140">
    <property type="entry name" value="Signal recognition particle SRP54, nucleotide-binding domain"/>
    <property type="match status" value="1"/>
</dbReference>
<dbReference type="HAMAP" id="MF_00306">
    <property type="entry name" value="SRP54"/>
    <property type="match status" value="1"/>
</dbReference>
<dbReference type="CDD" id="cd18539">
    <property type="entry name" value="SRP_G"/>
    <property type="match status" value="1"/>
</dbReference>
<evidence type="ECO:0000256" key="6">
    <source>
        <dbReference type="ARBA" id="ARBA00023135"/>
    </source>
</evidence>
<dbReference type="NCBIfam" id="TIGR00959">
    <property type="entry name" value="ffh"/>
    <property type="match status" value="1"/>
</dbReference>
<dbReference type="RefSeq" id="WP_093883884.1">
    <property type="nucleotide sequence ID" value="NZ_FOBS01000017.1"/>
</dbReference>
<reference evidence="11 12" key="1">
    <citation type="submission" date="2016-10" db="EMBL/GenBank/DDBJ databases">
        <authorList>
            <person name="de Groot N.N."/>
        </authorList>
    </citation>
    <scope>NUCLEOTIDE SEQUENCE [LARGE SCALE GENOMIC DNA]</scope>
    <source>
        <strain evidence="11 12">DSM 8423</strain>
    </source>
</reference>
<feature type="binding site" evidence="9">
    <location>
        <begin position="189"/>
        <end position="193"/>
    </location>
    <ligand>
        <name>GTP</name>
        <dbReference type="ChEBI" id="CHEBI:37565"/>
    </ligand>
</feature>
<dbReference type="GO" id="GO:0008312">
    <property type="term" value="F:7S RNA binding"/>
    <property type="evidence" value="ECO:0007669"/>
    <property type="project" value="InterPro"/>
</dbReference>
<keyword evidence="5 9" id="KW-0342">GTP-binding</keyword>
<evidence type="ECO:0000256" key="2">
    <source>
        <dbReference type="ARBA" id="ARBA00022741"/>
    </source>
</evidence>
<dbReference type="InterPro" id="IPR022941">
    <property type="entry name" value="SRP54"/>
</dbReference>
<dbReference type="FunFam" id="3.40.50.300:FF:000022">
    <property type="entry name" value="Signal recognition particle 54 kDa subunit"/>
    <property type="match status" value="1"/>
</dbReference>
<dbReference type="EC" id="3.6.5.4" evidence="9"/>
<dbReference type="InterPro" id="IPR000897">
    <property type="entry name" value="SRP54_GTPase_dom"/>
</dbReference>
<dbReference type="InterPro" id="IPR013822">
    <property type="entry name" value="Signal_recog_particl_SRP54_hlx"/>
</dbReference>
<evidence type="ECO:0000259" key="10">
    <source>
        <dbReference type="PROSITE" id="PS00300"/>
    </source>
</evidence>
<dbReference type="GO" id="GO:0006614">
    <property type="term" value="P:SRP-dependent cotranslational protein targeting to membrane"/>
    <property type="evidence" value="ECO:0007669"/>
    <property type="project" value="InterPro"/>
</dbReference>
<evidence type="ECO:0000313" key="12">
    <source>
        <dbReference type="Proteomes" id="UP000198744"/>
    </source>
</evidence>
<comment type="catalytic activity">
    <reaction evidence="8 9">
        <text>GTP + H2O = GDP + phosphate + H(+)</text>
        <dbReference type="Rhea" id="RHEA:19669"/>
        <dbReference type="ChEBI" id="CHEBI:15377"/>
        <dbReference type="ChEBI" id="CHEBI:15378"/>
        <dbReference type="ChEBI" id="CHEBI:37565"/>
        <dbReference type="ChEBI" id="CHEBI:43474"/>
        <dbReference type="ChEBI" id="CHEBI:58189"/>
        <dbReference type="EC" id="3.6.5.4"/>
    </reaction>
</comment>
<proteinExistence type="inferred from homology"/>
<comment type="subcellular location">
    <subcellularLocation>
        <location evidence="9">Cytoplasm</location>
    </subcellularLocation>
    <text evidence="9">The SRP-RNC complex is targeted to the cytoplasmic membrane.</text>
</comment>
<dbReference type="SMART" id="SM00382">
    <property type="entry name" value="AAA"/>
    <property type="match status" value="1"/>
</dbReference>
<dbReference type="Proteomes" id="UP000198744">
    <property type="component" value="Unassembled WGS sequence"/>
</dbReference>
<sequence>MFESLAEKLEGVFKRLKGRGRLDEENVQEALKEIRMALLEADVNFKVVKDFIEDVRVRAIGQDVLESITPGQQIVKIVYDRLVELLGGTSSQLKFGNRFPAPIMLVGLQGCGKTTTSVKLARVLAKSGKRVGLVSADVYRPAAMEQLRVMGEKIGAPVIAADSKQNPVKICVDAVEESKRKGYEVLILDTAGRLHIDAEMMEELKQIKSAVNPSEILFVADAMTGQDAVNVAAKFNEMLGIDGVIMTKMDGDARGGAALSLKAVIGKPLKYVGVGEKIDAMEVFHPERMASRILGMGDILSLVEKAQTVVDEKKARELEQRIRKNEFTLGDFREQLLQIKKMGSLQDIMGMIPGFSKIKSLKQAAPDERELVKIVAIIDSMTIKERNNYLLIDGRRRKRIALGSGTSVQDVNQLLKNYAEIKKMMKRFTSKGGLKALRRGNFRF</sequence>
<evidence type="ECO:0000256" key="5">
    <source>
        <dbReference type="ARBA" id="ARBA00023134"/>
    </source>
</evidence>
<dbReference type="PANTHER" id="PTHR11564">
    <property type="entry name" value="SIGNAL RECOGNITION PARTICLE 54K PROTEIN SRP54"/>
    <property type="match status" value="1"/>
</dbReference>
<dbReference type="InterPro" id="IPR004780">
    <property type="entry name" value="SRP"/>
</dbReference>
<dbReference type="Pfam" id="PF00448">
    <property type="entry name" value="SRP54"/>
    <property type="match status" value="1"/>
</dbReference>
<dbReference type="InterPro" id="IPR004125">
    <property type="entry name" value="Signal_recog_particle_SRP54_M"/>
</dbReference>
<evidence type="ECO:0000256" key="9">
    <source>
        <dbReference type="HAMAP-Rule" id="MF_00306"/>
    </source>
</evidence>
<dbReference type="PANTHER" id="PTHR11564:SF5">
    <property type="entry name" value="SIGNAL RECOGNITION PARTICLE SUBUNIT SRP54"/>
    <property type="match status" value="1"/>
</dbReference>
<organism evidence="11 12">
    <name type="scientific">Syntrophus gentianae</name>
    <dbReference type="NCBI Taxonomy" id="43775"/>
    <lineage>
        <taxon>Bacteria</taxon>
        <taxon>Pseudomonadati</taxon>
        <taxon>Thermodesulfobacteriota</taxon>
        <taxon>Syntrophia</taxon>
        <taxon>Syntrophales</taxon>
        <taxon>Syntrophaceae</taxon>
        <taxon>Syntrophus</taxon>
    </lineage>
</organism>
<dbReference type="EMBL" id="FOBS01000017">
    <property type="protein sequence ID" value="SEM47917.1"/>
    <property type="molecule type" value="Genomic_DNA"/>
</dbReference>
<dbReference type="GO" id="GO:0005525">
    <property type="term" value="F:GTP binding"/>
    <property type="evidence" value="ECO:0007669"/>
    <property type="project" value="UniProtKB-UniRule"/>
</dbReference>
<keyword evidence="3 9" id="KW-0378">Hydrolase</keyword>
<name>A0A1H7YRK7_9BACT</name>
<dbReference type="GO" id="GO:0003924">
    <property type="term" value="F:GTPase activity"/>
    <property type="evidence" value="ECO:0007669"/>
    <property type="project" value="UniProtKB-UniRule"/>
</dbReference>
<feature type="domain" description="SRP54-type proteins GTP-binding" evidence="10">
    <location>
        <begin position="268"/>
        <end position="281"/>
    </location>
</feature>
<dbReference type="SMART" id="SM00962">
    <property type="entry name" value="SRP54"/>
    <property type="match status" value="1"/>
</dbReference>
<keyword evidence="7 9" id="KW-0687">Ribonucleoprotein</keyword>
<keyword evidence="6 9" id="KW-0733">Signal recognition particle</keyword>
<comment type="domain">
    <text evidence="9">Composed of three domains: the N-terminal N domain, which is responsible for interactions with the ribosome, the central G domain, which binds GTP, and the C-terminal M domain, which binds the RNA and the signal sequence of the RNC.</text>
</comment>
<dbReference type="GO" id="GO:0048500">
    <property type="term" value="C:signal recognition particle"/>
    <property type="evidence" value="ECO:0007669"/>
    <property type="project" value="UniProtKB-UniRule"/>
</dbReference>
<accession>A0A1H7YRK7</accession>
<dbReference type="SUPFAM" id="SSF47446">
    <property type="entry name" value="Signal peptide-binding domain"/>
    <property type="match status" value="1"/>
</dbReference>
<evidence type="ECO:0000256" key="1">
    <source>
        <dbReference type="ARBA" id="ARBA00005450"/>
    </source>
</evidence>
<dbReference type="STRING" id="43775.SAMN04489760_11753"/>
<evidence type="ECO:0000313" key="11">
    <source>
        <dbReference type="EMBL" id="SEM47917.1"/>
    </source>
</evidence>
<dbReference type="OrthoDB" id="9804720at2"/>
<comment type="similarity">
    <text evidence="1 9">Belongs to the GTP-binding SRP family. SRP54 subfamily.</text>
</comment>